<keyword evidence="3" id="KW-1185">Reference proteome</keyword>
<name>A0A9Q3BFQ0_9BASI</name>
<feature type="compositionally biased region" description="Basic residues" evidence="1">
    <location>
        <begin position="188"/>
        <end position="201"/>
    </location>
</feature>
<feature type="compositionally biased region" description="Basic and acidic residues" evidence="1">
    <location>
        <begin position="161"/>
        <end position="176"/>
    </location>
</feature>
<dbReference type="OrthoDB" id="5431222at2759"/>
<sequence>MRNNKLLTKLPGDLEHAVKGRFSKESTLDEISTTFQEVRIRTSIGRYNIHSTGDNMENPTMEAKESYDSESEITTGFYNCESPNHYADNCPKESEEIFAREKETRKDQECYESDSDNVGNSCEDDSYSEPNPNEEYLVKFKNNGKKEIGSVHLKRRKPMTKHLDGLKHKPPDREGMTTRNWLSQGHMSHTKTSKKTGKSHQ</sequence>
<evidence type="ECO:0000313" key="3">
    <source>
        <dbReference type="Proteomes" id="UP000765509"/>
    </source>
</evidence>
<feature type="region of interest" description="Disordered" evidence="1">
    <location>
        <begin position="98"/>
        <end position="134"/>
    </location>
</feature>
<comment type="caution">
    <text evidence="2">The sequence shown here is derived from an EMBL/GenBank/DDBJ whole genome shotgun (WGS) entry which is preliminary data.</text>
</comment>
<reference evidence="2" key="1">
    <citation type="submission" date="2021-03" db="EMBL/GenBank/DDBJ databases">
        <title>Draft genome sequence of rust myrtle Austropuccinia psidii MF-1, a brazilian biotype.</title>
        <authorList>
            <person name="Quecine M.C."/>
            <person name="Pachon D.M.R."/>
            <person name="Bonatelli M.L."/>
            <person name="Correr F.H."/>
            <person name="Franceschini L.M."/>
            <person name="Leite T.F."/>
            <person name="Margarido G.R.A."/>
            <person name="Almeida C.A."/>
            <person name="Ferrarezi J.A."/>
            <person name="Labate C.A."/>
        </authorList>
    </citation>
    <scope>NUCLEOTIDE SEQUENCE</scope>
    <source>
        <strain evidence="2">MF-1</strain>
    </source>
</reference>
<organism evidence="2 3">
    <name type="scientific">Austropuccinia psidii MF-1</name>
    <dbReference type="NCBI Taxonomy" id="1389203"/>
    <lineage>
        <taxon>Eukaryota</taxon>
        <taxon>Fungi</taxon>
        <taxon>Dikarya</taxon>
        <taxon>Basidiomycota</taxon>
        <taxon>Pucciniomycotina</taxon>
        <taxon>Pucciniomycetes</taxon>
        <taxon>Pucciniales</taxon>
        <taxon>Sphaerophragmiaceae</taxon>
        <taxon>Austropuccinia</taxon>
    </lineage>
</organism>
<dbReference type="Proteomes" id="UP000765509">
    <property type="component" value="Unassembled WGS sequence"/>
</dbReference>
<dbReference type="AlphaFoldDB" id="A0A9Q3BFQ0"/>
<evidence type="ECO:0000256" key="1">
    <source>
        <dbReference type="SAM" id="MobiDB-lite"/>
    </source>
</evidence>
<feature type="region of interest" description="Disordered" evidence="1">
    <location>
        <begin position="147"/>
        <end position="201"/>
    </location>
</feature>
<evidence type="ECO:0000313" key="2">
    <source>
        <dbReference type="EMBL" id="MBW0464375.1"/>
    </source>
</evidence>
<dbReference type="EMBL" id="AVOT02000767">
    <property type="protein sequence ID" value="MBW0464375.1"/>
    <property type="molecule type" value="Genomic_DNA"/>
</dbReference>
<feature type="compositionally biased region" description="Basic and acidic residues" evidence="1">
    <location>
        <begin position="98"/>
        <end position="109"/>
    </location>
</feature>
<accession>A0A9Q3BFQ0</accession>
<protein>
    <submittedName>
        <fullName evidence="2">Uncharacterized protein</fullName>
    </submittedName>
</protein>
<gene>
    <name evidence="2" type="ORF">O181_004090</name>
</gene>
<proteinExistence type="predicted"/>